<dbReference type="InParanoid" id="F4RFJ8"/>
<evidence type="ECO:0000256" key="1">
    <source>
        <dbReference type="SAM" id="MobiDB-lite"/>
    </source>
</evidence>
<dbReference type="EMBL" id="GL883099">
    <property type="protein sequence ID" value="EGG08917.1"/>
    <property type="molecule type" value="Genomic_DNA"/>
</dbReference>
<dbReference type="VEuPathDB" id="FungiDB:MELLADRAFT_104682"/>
<feature type="compositionally biased region" description="Polar residues" evidence="1">
    <location>
        <begin position="160"/>
        <end position="184"/>
    </location>
</feature>
<dbReference type="GeneID" id="18922370"/>
<accession>F4RFJ8</accession>
<dbReference type="AlphaFoldDB" id="F4RFJ8"/>
<feature type="compositionally biased region" description="Low complexity" evidence="1">
    <location>
        <begin position="23"/>
        <end position="34"/>
    </location>
</feature>
<feature type="compositionally biased region" description="Basic and acidic residues" evidence="1">
    <location>
        <begin position="119"/>
        <end position="131"/>
    </location>
</feature>
<feature type="compositionally biased region" description="Basic and acidic residues" evidence="1">
    <location>
        <begin position="667"/>
        <end position="688"/>
    </location>
</feature>
<sequence>MPPRKSSRVSSLERPNYSDSIRRSSSIGSKRGCSNAVKPTTRTVNPGDPGGSGLGTTRSYSEVARVPLHQVEKCANVESQQHSEHHDLSEVVEIDSRNSEDSDRRGSGEDAMPPLGPLRGREEPSSEDLGRVHRQRAVPQTAARSESPTNPSRTIHRSNETPSAQTDERPLQQTSPSRGQSPQYATDVVVQPSLLSSCEGDERSQQREREAEPPTMSKAFYTTPSPFLTSHRFISDLVPKYDDTNVVRSSSVNVKPMPIVHPQPMPVTKNVVQVPSTTVDIVTSNSAVINENIVQSAKNLPHQRQITQTQHSVEIVSQHEKKDQMSLRTDNKFDKDRFLADLQKSAKNSKSIEQILRETEVKTPPLFNKEVPREIVDDKSSVSVEAEKSLNTKFRDLRLQTEKSITVLNKKWDLGLNILNDEMNIHFEEMRQSINESDRKRTFEETNKILSDHLDSMDDIMSNTIMVNKEIVEANSRHLAGLVKIIDDKMIEQSLTCSLIHRNVVRILSSIDKLTTKIETQTGEQSILQNIVPDATVANSNNPFAHEFDVIPKVTHPSERRYAEQEESIRLEEKTSMTKTSERSQMDLEILKLLRLCSGELEHAIQSRIKDRSNFEAFMNIFEEIVTTTSIGRITDKASNLRVTFSNSREGGGSFPREVNKDLRGSFTKDFRSKDPDSTKAMETEQKNAFRSPFRSRGDRQRYGKKPINAVNCEEDQLSYHDEMSEQGESIQKSINSETSDDGEDFCISNVDMFQRGDGVLQENDTDTESEEDVTHMTQEISLETLANNISKAESMANSIPITPFIARRKLPTSDIDTFLRISIRGFEEVMLIDTSKQISTIPKFILEQCWPTWETDMSTLPDLHTSDEKSEYGKIGSINLPIKLEHDTRPCFIHMNFVITEDEPSIFLRLGCQSLKELEMTIHMGRESSCRIWETNESFSFKLWTLDKYNSNRAREKSTQVMG</sequence>
<keyword evidence="3" id="KW-1185">Reference proteome</keyword>
<evidence type="ECO:0000313" key="2">
    <source>
        <dbReference type="EMBL" id="EGG08917.1"/>
    </source>
</evidence>
<dbReference type="Proteomes" id="UP000001072">
    <property type="component" value="Unassembled WGS sequence"/>
</dbReference>
<protein>
    <submittedName>
        <fullName evidence="2">Uncharacterized protein</fullName>
    </submittedName>
</protein>
<proteinExistence type="predicted"/>
<dbReference type="RefSeq" id="XP_007407891.1">
    <property type="nucleotide sequence ID" value="XM_007407829.1"/>
</dbReference>
<feature type="compositionally biased region" description="Basic and acidic residues" evidence="1">
    <location>
        <begin position="200"/>
        <end position="212"/>
    </location>
</feature>
<dbReference type="KEGG" id="mlr:MELLADRAFT_104682"/>
<feature type="region of interest" description="Disordered" evidence="1">
    <location>
        <begin position="667"/>
        <end position="702"/>
    </location>
</feature>
<dbReference type="HOGENOM" id="CLU_303049_0_0_1"/>
<organism evidence="3">
    <name type="scientific">Melampsora larici-populina (strain 98AG31 / pathotype 3-4-7)</name>
    <name type="common">Poplar leaf rust fungus</name>
    <dbReference type="NCBI Taxonomy" id="747676"/>
    <lineage>
        <taxon>Eukaryota</taxon>
        <taxon>Fungi</taxon>
        <taxon>Dikarya</taxon>
        <taxon>Basidiomycota</taxon>
        <taxon>Pucciniomycotina</taxon>
        <taxon>Pucciniomycetes</taxon>
        <taxon>Pucciniales</taxon>
        <taxon>Melampsoraceae</taxon>
        <taxon>Melampsora</taxon>
    </lineage>
</organism>
<name>F4RFJ8_MELLP</name>
<gene>
    <name evidence="2" type="ORF">MELLADRAFT_104682</name>
</gene>
<evidence type="ECO:0000313" key="3">
    <source>
        <dbReference type="Proteomes" id="UP000001072"/>
    </source>
</evidence>
<feature type="region of interest" description="Disordered" evidence="1">
    <location>
        <begin position="1"/>
        <end position="223"/>
    </location>
</feature>
<reference evidence="3" key="1">
    <citation type="journal article" date="2011" name="Proc. Natl. Acad. Sci. U.S.A.">
        <title>Obligate biotrophy features unraveled by the genomic analysis of rust fungi.</title>
        <authorList>
            <person name="Duplessis S."/>
            <person name="Cuomo C.A."/>
            <person name="Lin Y.-C."/>
            <person name="Aerts A."/>
            <person name="Tisserant E."/>
            <person name="Veneault-Fourrey C."/>
            <person name="Joly D.L."/>
            <person name="Hacquard S."/>
            <person name="Amselem J."/>
            <person name="Cantarel B.L."/>
            <person name="Chiu R."/>
            <person name="Coutinho P.M."/>
            <person name="Feau N."/>
            <person name="Field M."/>
            <person name="Frey P."/>
            <person name="Gelhaye E."/>
            <person name="Goldberg J."/>
            <person name="Grabherr M.G."/>
            <person name="Kodira C.D."/>
            <person name="Kohler A."/>
            <person name="Kuees U."/>
            <person name="Lindquist E.A."/>
            <person name="Lucas S.M."/>
            <person name="Mago R."/>
            <person name="Mauceli E."/>
            <person name="Morin E."/>
            <person name="Murat C."/>
            <person name="Pangilinan J.L."/>
            <person name="Park R."/>
            <person name="Pearson M."/>
            <person name="Quesneville H."/>
            <person name="Rouhier N."/>
            <person name="Sakthikumar S."/>
            <person name="Salamov A.A."/>
            <person name="Schmutz J."/>
            <person name="Selles B."/>
            <person name="Shapiro H."/>
            <person name="Tanguay P."/>
            <person name="Tuskan G.A."/>
            <person name="Henrissat B."/>
            <person name="Van de Peer Y."/>
            <person name="Rouze P."/>
            <person name="Ellis J.G."/>
            <person name="Dodds P.N."/>
            <person name="Schein J.E."/>
            <person name="Zhong S."/>
            <person name="Hamelin R.C."/>
            <person name="Grigoriev I.V."/>
            <person name="Szabo L.J."/>
            <person name="Martin F."/>
        </authorList>
    </citation>
    <scope>NUCLEOTIDE SEQUENCE [LARGE SCALE GENOMIC DNA]</scope>
    <source>
        <strain evidence="3">98AG31 / pathotype 3-4-7</strain>
    </source>
</reference>
<feature type="compositionally biased region" description="Basic and acidic residues" evidence="1">
    <location>
        <begin position="81"/>
        <end position="108"/>
    </location>
</feature>
<feature type="compositionally biased region" description="Polar residues" evidence="1">
    <location>
        <begin position="142"/>
        <end position="153"/>
    </location>
</feature>